<dbReference type="Gene3D" id="2.130.10.10">
    <property type="entry name" value="YVTN repeat-like/Quinoprotein amine dehydrogenase"/>
    <property type="match status" value="1"/>
</dbReference>
<dbReference type="Pfam" id="PF00400">
    <property type="entry name" value="WD40"/>
    <property type="match status" value="1"/>
</dbReference>
<dbReference type="SUPFAM" id="SSF50978">
    <property type="entry name" value="WD40 repeat-like"/>
    <property type="match status" value="1"/>
</dbReference>
<dbReference type="InterPro" id="IPR001611">
    <property type="entry name" value="Leu-rich_rpt"/>
</dbReference>
<dbReference type="PANTHER" id="PTHR19871">
    <property type="entry name" value="BETA TRANSDUCIN-RELATED PROTEIN"/>
    <property type="match status" value="1"/>
</dbReference>
<dbReference type="EMBL" id="HE575322">
    <property type="protein sequence ID" value="CCC93160.1"/>
    <property type="molecule type" value="Genomic_DNA"/>
</dbReference>
<dbReference type="InterPro" id="IPR032675">
    <property type="entry name" value="LRR_dom_sf"/>
</dbReference>
<evidence type="ECO:0000313" key="1">
    <source>
        <dbReference type="EMBL" id="CCC93160.1"/>
    </source>
</evidence>
<dbReference type="InterPro" id="IPR036322">
    <property type="entry name" value="WD40_repeat_dom_sf"/>
</dbReference>
<name>G0UUU6_TRYCI</name>
<dbReference type="InterPro" id="IPR001680">
    <property type="entry name" value="WD40_rpt"/>
</dbReference>
<sequence>MLNHPTITKLDLSNNDISLVAGLAILSLLQHNPHIVQVNLEGTQMPEGILKKITRTIEKNKANMSTSGDNTSVAEADVEGKAIEGSGAEKCKDDCEQEANLALAQGIHQTSSFASTMRETMRKAEWVRNEVAAIERLTRIANCSAAAESKFVPWPHVDSGWRLLEVAILAPPFIFHSEIELLLNQVFPRLNKEFISSRIQLVPLFSHPEDAAGACLKSLRFVTQVDVLRDVEKSRFLTLELIGDREGDYRAMTASEMASRRHSLPRLQNGQVASQTVSSQDPWAPPLHPVLHTAHCRAAEVSSWRIVATRKSACRMGVPASLAPLLTEEPRIEHPDYLRQQFRRTCNVVSNDVCASQLIEYDTSVKEKKWREHQKFRQLAADDVVEQDLVIRDYNAEFDRCGTDGQIYLRKLDEFREAVYERMRLLLSAHFPETQRHPSHFYGLLEKARVAQKVKQHQSCMNALLLSYLDGALVKKSIKNRLDLYVITPRSRNALLLHCREISAVTELISSFTWGILTKGLLKCRIAYHTTHSALLTEEPTELRELICNIILQLYPDSEIYRQAICEVDLSRLQNLFYDLMVEKAKVSDALSSSSELKQEGEKTITVVVLDGIDHIIPPVRPCAALRESDGPGKDTWETSPLRFDALESIPFCLSRNFRLVLGCETGSALYEQLSARGEDSVELLSVGSITPNDFDEMLRTESLAKIGVTLSDDEFMFIRQQEHALSPEYVELVVDVLRSFTEAPGIESQAIRASLPGTIEGMVQRVYDNLNESFGTALIRKCTRLLMCSRWGIHEPQLRSMLQLPCCRFNRLMRMMRPLLYSERATNIGMEGGNALNFRICIRSRAFRELIRREDVLVAGSENDHKVWHSMIVRQYLDVVRDVLQREKKQVLFSLSPTSPYERTAVKELPYHAVQAENTHIIHRLVLSMPFLMTVYRNSLGYHLVRELIEAFNSFHESFEVGEYNEEEDADVGGHKEPPSLLRLRDYIYFLRHYNARLTMYPHLVLETAVECSGRYPYVSIDAKAYVSQVLTSNSPLADRRLMFFTTVGYSSKRQIHQRSITACRILPRGTRVITASMDRSICAVQSATGVVDVQLRRAPSAIEKLLCCDTGAYHATICKDRTLQVYDSAEMQVVSRCDGGIFGAPLACVVFSARGRFYLVATEDLHLRVFDTEKSTLVLHVDQRQFLEKCEISDMRVVRGITAVIPDRSDDDVFYSTCHNVVVMWRLNSSRDAFIKERTFSTSFNVASGIITLSGTHFVLYPAPTVATSEEHLPPPRYVRICGVQDGGDVAVLTCPRSVVVYQVSSNEEMVASGLDDGSVVVHRIPWQQIREKGDGDKAPMALSPANYFTAYRLSTEPVVSDLRFKWNNDGLFALGNKFQIKYWKLPRKPRLTPAASENSIGAEHQGTCGEQIMEPEDEVIDGVADGEIVHHEEITAWDVAKASYENAAELVFGDSTGRLSTLRAWNPLL</sequence>
<dbReference type="PANTHER" id="PTHR19871:SF14">
    <property type="entry name" value="DUF4062 DOMAIN-CONTAINING PROTEIN"/>
    <property type="match status" value="1"/>
</dbReference>
<gene>
    <name evidence="1" type="ORF">TCIL3000_9_5680</name>
</gene>
<dbReference type="PROSITE" id="PS51450">
    <property type="entry name" value="LRR"/>
    <property type="match status" value="1"/>
</dbReference>
<dbReference type="InterPro" id="IPR052752">
    <property type="entry name" value="NACHT-WD_repeat"/>
</dbReference>
<dbReference type="VEuPathDB" id="TriTrypDB:TcIL3000_9_5680"/>
<dbReference type="Gene3D" id="3.80.10.10">
    <property type="entry name" value="Ribonuclease Inhibitor"/>
    <property type="match status" value="1"/>
</dbReference>
<accession>G0UUU6</accession>
<dbReference type="InterPro" id="IPR015943">
    <property type="entry name" value="WD40/YVTN_repeat-like_dom_sf"/>
</dbReference>
<protein>
    <submittedName>
        <fullName evidence="1">Uncharacterized protein TCIL3000_9_5680</fullName>
    </submittedName>
</protein>
<organism evidence="1">
    <name type="scientific">Trypanosoma congolense (strain IL3000)</name>
    <dbReference type="NCBI Taxonomy" id="1068625"/>
    <lineage>
        <taxon>Eukaryota</taxon>
        <taxon>Discoba</taxon>
        <taxon>Euglenozoa</taxon>
        <taxon>Kinetoplastea</taxon>
        <taxon>Metakinetoplastina</taxon>
        <taxon>Trypanosomatida</taxon>
        <taxon>Trypanosomatidae</taxon>
        <taxon>Trypanosoma</taxon>
        <taxon>Nannomonas</taxon>
    </lineage>
</organism>
<reference evidence="1" key="1">
    <citation type="journal article" date="2012" name="Proc. Natl. Acad. Sci. U.S.A.">
        <title>Antigenic diversity is generated by distinct evolutionary mechanisms in African trypanosome species.</title>
        <authorList>
            <person name="Jackson A.P."/>
            <person name="Berry A."/>
            <person name="Aslett M."/>
            <person name="Allison H.C."/>
            <person name="Burton P."/>
            <person name="Vavrova-Anderson J."/>
            <person name="Brown R."/>
            <person name="Browne H."/>
            <person name="Corton N."/>
            <person name="Hauser H."/>
            <person name="Gamble J."/>
            <person name="Gilderthorp R."/>
            <person name="Marcello L."/>
            <person name="McQuillan J."/>
            <person name="Otto T.D."/>
            <person name="Quail M.A."/>
            <person name="Sanders M.J."/>
            <person name="van Tonder A."/>
            <person name="Ginger M.L."/>
            <person name="Field M.C."/>
            <person name="Barry J.D."/>
            <person name="Hertz-Fowler C."/>
            <person name="Berriman M."/>
        </authorList>
    </citation>
    <scope>NUCLEOTIDE SEQUENCE</scope>
    <source>
        <strain evidence="1">IL3000</strain>
    </source>
</reference>
<dbReference type="SMART" id="SM00320">
    <property type="entry name" value="WD40"/>
    <property type="match status" value="4"/>
</dbReference>
<proteinExistence type="predicted"/>
<dbReference type="SUPFAM" id="SSF52047">
    <property type="entry name" value="RNI-like"/>
    <property type="match status" value="1"/>
</dbReference>